<accession>A0A4Q2U4X3</accession>
<dbReference type="AlphaFoldDB" id="A0A4Q2U4X3"/>
<evidence type="ECO:0000313" key="3">
    <source>
        <dbReference type="EMBL" id="RYC29855.1"/>
    </source>
</evidence>
<dbReference type="Gene3D" id="1.20.1270.180">
    <property type="match status" value="1"/>
</dbReference>
<gene>
    <name evidence="3" type="ORF">D3273_21905</name>
</gene>
<organism evidence="3 4">
    <name type="scientific">Lichenibacterium minor</name>
    <dbReference type="NCBI Taxonomy" id="2316528"/>
    <lineage>
        <taxon>Bacteria</taxon>
        <taxon>Pseudomonadati</taxon>
        <taxon>Pseudomonadota</taxon>
        <taxon>Alphaproteobacteria</taxon>
        <taxon>Hyphomicrobiales</taxon>
        <taxon>Lichenihabitantaceae</taxon>
        <taxon>Lichenibacterium</taxon>
    </lineage>
</organism>
<feature type="domain" description="Lysozyme inhibitor LprI-like N-terminal" evidence="2">
    <location>
        <begin position="29"/>
        <end position="120"/>
    </location>
</feature>
<name>A0A4Q2U4X3_9HYPH</name>
<dbReference type="EMBL" id="QYBB01000038">
    <property type="protein sequence ID" value="RYC29855.1"/>
    <property type="molecule type" value="Genomic_DNA"/>
</dbReference>
<proteinExistence type="predicted"/>
<protein>
    <submittedName>
        <fullName evidence="3">DUF1311 domain-containing protein</fullName>
    </submittedName>
</protein>
<dbReference type="PANTHER" id="PTHR39176:SF1">
    <property type="entry name" value="PERIPLASMIC PROTEIN"/>
    <property type="match status" value="1"/>
</dbReference>
<feature type="signal peptide" evidence="1">
    <location>
        <begin position="1"/>
        <end position="26"/>
    </location>
</feature>
<dbReference type="Pfam" id="PF07007">
    <property type="entry name" value="LprI"/>
    <property type="match status" value="1"/>
</dbReference>
<keyword evidence="1" id="KW-0732">Signal</keyword>
<comment type="caution">
    <text evidence="3">The sequence shown here is derived from an EMBL/GenBank/DDBJ whole genome shotgun (WGS) entry which is preliminary data.</text>
</comment>
<reference evidence="3 4" key="1">
    <citation type="submission" date="2018-12" db="EMBL/GenBank/DDBJ databases">
        <authorList>
            <person name="Grouzdev D.S."/>
            <person name="Krutkina M.S."/>
        </authorList>
    </citation>
    <scope>NUCLEOTIDE SEQUENCE [LARGE SCALE GENOMIC DNA]</scope>
    <source>
        <strain evidence="3 4">RmlP026</strain>
    </source>
</reference>
<evidence type="ECO:0000313" key="4">
    <source>
        <dbReference type="Proteomes" id="UP000290759"/>
    </source>
</evidence>
<reference evidence="3 4" key="2">
    <citation type="submission" date="2019-02" db="EMBL/GenBank/DDBJ databases">
        <title>'Lichenibacterium ramalinii' gen. nov. sp. nov., 'Lichenibacterium minor' gen. nov. sp. nov.</title>
        <authorList>
            <person name="Pankratov T."/>
        </authorList>
    </citation>
    <scope>NUCLEOTIDE SEQUENCE [LARGE SCALE GENOMIC DNA]</scope>
    <source>
        <strain evidence="3 4">RmlP026</strain>
    </source>
</reference>
<dbReference type="Proteomes" id="UP000290759">
    <property type="component" value="Unassembled WGS sequence"/>
</dbReference>
<evidence type="ECO:0000256" key="1">
    <source>
        <dbReference type="SAM" id="SignalP"/>
    </source>
</evidence>
<dbReference type="InterPro" id="IPR009739">
    <property type="entry name" value="LprI-like_N"/>
</dbReference>
<dbReference type="PANTHER" id="PTHR39176">
    <property type="entry name" value="PERIPLASMIC PROTEIN-RELATED"/>
    <property type="match status" value="1"/>
</dbReference>
<evidence type="ECO:0000259" key="2">
    <source>
        <dbReference type="Pfam" id="PF07007"/>
    </source>
</evidence>
<feature type="chain" id="PRO_5020523689" evidence="1">
    <location>
        <begin position="27"/>
        <end position="133"/>
    </location>
</feature>
<keyword evidence="4" id="KW-1185">Reference proteome</keyword>
<sequence>MRMGSGSTGLVAGALALLAGAGPLRAEDCAKAATQTDLNICAGQARAAADAALNATYGALVAAPTMADRLDRLRAAERAWVGYRDAQCAFEGARFEGGSMQPMAVDGCAEALTRRRTTELREALACAKEGGPC</sequence>